<protein>
    <recommendedName>
        <fullName evidence="4">Right handed beta helix domain-containing protein</fullName>
    </recommendedName>
</protein>
<feature type="chain" id="PRO_5045359711" description="Right handed beta helix domain-containing protein" evidence="1">
    <location>
        <begin position="23"/>
        <end position="333"/>
    </location>
</feature>
<sequence length="333" mass="34599">MNKLSFLSLLGFLLTLVGLAPAAAQTIRRVNNTGITGTNIYADLPAAYAAAAAGDIIQVEPSGTAYSGIAVNKNVTIVGPGYFLDPSQNAGLQANPLPATVSTIEVQAGGANAYIAGLTISGTFYIEASNVTVQRCNIGTLYVNGSNQIGTPQTLTNVIIRQNYINQVYAYYSMDNILFTNNIFVSSINIPASYNGGFYNNVLLASATLNNLFVTNNYFTASPGGAGNTFNNNISAQAFTTAYPNVNGNLANVPQSSVFVLAPGATAFDAWYQLKAGTNPARGTGQGGIDVGAFGGTTPYKLGGLPNIPAIYQEALTISGNSLNVTLSTRANN</sequence>
<keyword evidence="3" id="KW-1185">Reference proteome</keyword>
<dbReference type="RefSeq" id="WP_208129708.1">
    <property type="nucleotide sequence ID" value="NZ_BAABGQ010000006.1"/>
</dbReference>
<dbReference type="SUPFAM" id="SSF51126">
    <property type="entry name" value="Pectin lyase-like"/>
    <property type="match status" value="1"/>
</dbReference>
<evidence type="ECO:0008006" key="4">
    <source>
        <dbReference type="Google" id="ProtNLM"/>
    </source>
</evidence>
<evidence type="ECO:0000313" key="3">
    <source>
        <dbReference type="Proteomes" id="UP001501243"/>
    </source>
</evidence>
<dbReference type="Proteomes" id="UP001501243">
    <property type="component" value="Unassembled WGS sequence"/>
</dbReference>
<accession>A0ABP8QID2</accession>
<dbReference type="EMBL" id="BAABGQ010000006">
    <property type="protein sequence ID" value="GAA4503761.1"/>
    <property type="molecule type" value="Genomic_DNA"/>
</dbReference>
<evidence type="ECO:0000256" key="1">
    <source>
        <dbReference type="SAM" id="SignalP"/>
    </source>
</evidence>
<gene>
    <name evidence="2" type="ORF">GCM10023172_29210</name>
</gene>
<name>A0ABP8QID2_9BACT</name>
<evidence type="ECO:0000313" key="2">
    <source>
        <dbReference type="EMBL" id="GAA4503761.1"/>
    </source>
</evidence>
<feature type="signal peptide" evidence="1">
    <location>
        <begin position="1"/>
        <end position="22"/>
    </location>
</feature>
<comment type="caution">
    <text evidence="2">The sequence shown here is derived from an EMBL/GenBank/DDBJ whole genome shotgun (WGS) entry which is preliminary data.</text>
</comment>
<dbReference type="InterPro" id="IPR011050">
    <property type="entry name" value="Pectin_lyase_fold/virulence"/>
</dbReference>
<reference evidence="3" key="1">
    <citation type="journal article" date="2019" name="Int. J. Syst. Evol. Microbiol.">
        <title>The Global Catalogue of Microorganisms (GCM) 10K type strain sequencing project: providing services to taxonomists for standard genome sequencing and annotation.</title>
        <authorList>
            <consortium name="The Broad Institute Genomics Platform"/>
            <consortium name="The Broad Institute Genome Sequencing Center for Infectious Disease"/>
            <person name="Wu L."/>
            <person name="Ma J."/>
        </authorList>
    </citation>
    <scope>NUCLEOTIDE SEQUENCE [LARGE SCALE GENOMIC DNA]</scope>
    <source>
        <strain evidence="3">JCM 17841</strain>
    </source>
</reference>
<proteinExistence type="predicted"/>
<keyword evidence="1" id="KW-0732">Signal</keyword>
<organism evidence="2 3">
    <name type="scientific">Hymenobacter ginsengisoli</name>
    <dbReference type="NCBI Taxonomy" id="1051626"/>
    <lineage>
        <taxon>Bacteria</taxon>
        <taxon>Pseudomonadati</taxon>
        <taxon>Bacteroidota</taxon>
        <taxon>Cytophagia</taxon>
        <taxon>Cytophagales</taxon>
        <taxon>Hymenobacteraceae</taxon>
        <taxon>Hymenobacter</taxon>
    </lineage>
</organism>